<dbReference type="OMA" id="DCTIPRC"/>
<evidence type="ECO:0000313" key="3">
    <source>
        <dbReference type="EMBL" id="OLP72094.1"/>
    </source>
</evidence>
<dbReference type="GO" id="GO:0008270">
    <property type="term" value="F:zinc ion binding"/>
    <property type="evidence" value="ECO:0007669"/>
    <property type="project" value="UniProtKB-KW"/>
</dbReference>
<evidence type="ECO:0000313" key="4">
    <source>
        <dbReference type="Proteomes" id="UP000186817"/>
    </source>
</evidence>
<dbReference type="InterPro" id="IPR000571">
    <property type="entry name" value="Znf_CCCH"/>
</dbReference>
<organism evidence="3 4">
    <name type="scientific">Symbiodinium microadriaticum</name>
    <name type="common">Dinoflagellate</name>
    <name type="synonym">Zooxanthella microadriatica</name>
    <dbReference type="NCBI Taxonomy" id="2951"/>
    <lineage>
        <taxon>Eukaryota</taxon>
        <taxon>Sar</taxon>
        <taxon>Alveolata</taxon>
        <taxon>Dinophyceae</taxon>
        <taxon>Suessiales</taxon>
        <taxon>Symbiodiniaceae</taxon>
        <taxon>Symbiodinium</taxon>
    </lineage>
</organism>
<comment type="caution">
    <text evidence="3">The sequence shown here is derived from an EMBL/GenBank/DDBJ whole genome shotgun (WGS) entry which is preliminary data.</text>
</comment>
<gene>
    <name evidence="3" type="ORF">AK812_SmicGene48287</name>
</gene>
<keyword evidence="1" id="KW-0863">Zinc-finger</keyword>
<dbReference type="PROSITE" id="PS50103">
    <property type="entry name" value="ZF_C3H1"/>
    <property type="match status" value="1"/>
</dbReference>
<accession>A0A1Q9BQ29</accession>
<protein>
    <recommendedName>
        <fullName evidence="2">C3H1-type domain-containing protein</fullName>
    </recommendedName>
</protein>
<proteinExistence type="predicted"/>
<evidence type="ECO:0000259" key="2">
    <source>
        <dbReference type="PROSITE" id="PS50103"/>
    </source>
</evidence>
<keyword evidence="4" id="KW-1185">Reference proteome</keyword>
<sequence length="232" mass="26404">MLRDSSGFATLDAKIHSAITNVLEGDFARQMDTFKEREGHEGRYVRGRQILWRLDGYLATNALHGSVYDMEDLLNVVMVNDNLVQFIRNWDTVLSGIKKTPSDDVLESLFHRQVNKNKALAHDVAIYERAIDGSPEKTFEFLYKAANRHINAKRLEKNRDRMAKQAAAGMPSAPAPLKRVPKGFCIDFVRKGSCSKDNCPYKHEKPEKPRGRAQVECKFFKQGRCNKGYADP</sequence>
<feature type="zinc finger region" description="C3H1-type" evidence="1">
    <location>
        <begin position="179"/>
        <end position="206"/>
    </location>
</feature>
<dbReference type="Proteomes" id="UP000186817">
    <property type="component" value="Unassembled WGS sequence"/>
</dbReference>
<name>A0A1Q9BQ29_SYMMI</name>
<keyword evidence="1" id="KW-0479">Metal-binding</keyword>
<feature type="domain" description="C3H1-type" evidence="2">
    <location>
        <begin position="179"/>
        <end position="206"/>
    </location>
</feature>
<reference evidence="3 4" key="1">
    <citation type="submission" date="2016-02" db="EMBL/GenBank/DDBJ databases">
        <title>Genome analysis of coral dinoflagellate symbionts highlights evolutionary adaptations to a symbiotic lifestyle.</title>
        <authorList>
            <person name="Aranda M."/>
            <person name="Li Y."/>
            <person name="Liew Y.J."/>
            <person name="Baumgarten S."/>
            <person name="Simakov O."/>
            <person name="Wilson M."/>
            <person name="Piel J."/>
            <person name="Ashoor H."/>
            <person name="Bougouffa S."/>
            <person name="Bajic V.B."/>
            <person name="Ryu T."/>
            <person name="Ravasi T."/>
            <person name="Bayer T."/>
            <person name="Micklem G."/>
            <person name="Kim H."/>
            <person name="Bhak J."/>
            <person name="Lajeunesse T.C."/>
            <person name="Voolstra C.R."/>
        </authorList>
    </citation>
    <scope>NUCLEOTIDE SEQUENCE [LARGE SCALE GENOMIC DNA]</scope>
    <source>
        <strain evidence="3 4">CCMP2467</strain>
    </source>
</reference>
<dbReference type="EMBL" id="LSRX01007513">
    <property type="protein sequence ID" value="OLP72094.1"/>
    <property type="molecule type" value="Genomic_DNA"/>
</dbReference>
<keyword evidence="1" id="KW-0862">Zinc</keyword>
<dbReference type="AlphaFoldDB" id="A0A1Q9BQ29"/>
<evidence type="ECO:0000256" key="1">
    <source>
        <dbReference type="PROSITE-ProRule" id="PRU00723"/>
    </source>
</evidence>